<sequence length="119" mass="13180">MPDLSSYDSWPAVAALALVLLGFQVPSLVSTIRTHRDTKAIRTHTENEHADADYPNLRDELTATRVAAEAAASAAQDAVTIAKTTDTRLTDHITQADAWQTSVEDDLTRLRRPLLAWRR</sequence>
<evidence type="ECO:0008006" key="3">
    <source>
        <dbReference type="Google" id="ProtNLM"/>
    </source>
</evidence>
<proteinExistence type="predicted"/>
<accession>A0ABW5VQT6</accession>
<name>A0ABW5VQT6_9MICO</name>
<dbReference type="EMBL" id="JBHUOG010000001">
    <property type="protein sequence ID" value="MFD2792593.1"/>
    <property type="molecule type" value="Genomic_DNA"/>
</dbReference>
<evidence type="ECO:0000313" key="2">
    <source>
        <dbReference type="Proteomes" id="UP001597479"/>
    </source>
</evidence>
<gene>
    <name evidence="1" type="ORF">ACFS27_03430</name>
</gene>
<evidence type="ECO:0000313" key="1">
    <source>
        <dbReference type="EMBL" id="MFD2792593.1"/>
    </source>
</evidence>
<dbReference type="Proteomes" id="UP001597479">
    <property type="component" value="Unassembled WGS sequence"/>
</dbReference>
<dbReference type="RefSeq" id="WP_377180367.1">
    <property type="nucleotide sequence ID" value="NZ_JBHUOG010000001.1"/>
</dbReference>
<reference evidence="2" key="1">
    <citation type="journal article" date="2019" name="Int. J. Syst. Evol. Microbiol.">
        <title>The Global Catalogue of Microorganisms (GCM) 10K type strain sequencing project: providing services to taxonomists for standard genome sequencing and annotation.</title>
        <authorList>
            <consortium name="The Broad Institute Genomics Platform"/>
            <consortium name="The Broad Institute Genome Sequencing Center for Infectious Disease"/>
            <person name="Wu L."/>
            <person name="Ma J."/>
        </authorList>
    </citation>
    <scope>NUCLEOTIDE SEQUENCE [LARGE SCALE GENOMIC DNA]</scope>
    <source>
        <strain evidence="2">CCM 7044</strain>
    </source>
</reference>
<keyword evidence="2" id="KW-1185">Reference proteome</keyword>
<protein>
    <recommendedName>
        <fullName evidence="3">Minor tail protein</fullName>
    </recommendedName>
</protein>
<organism evidence="1 2">
    <name type="scientific">Promicromonospora vindobonensis</name>
    <dbReference type="NCBI Taxonomy" id="195748"/>
    <lineage>
        <taxon>Bacteria</taxon>
        <taxon>Bacillati</taxon>
        <taxon>Actinomycetota</taxon>
        <taxon>Actinomycetes</taxon>
        <taxon>Micrococcales</taxon>
        <taxon>Promicromonosporaceae</taxon>
        <taxon>Promicromonospora</taxon>
    </lineage>
</organism>
<comment type="caution">
    <text evidence="1">The sequence shown here is derived from an EMBL/GenBank/DDBJ whole genome shotgun (WGS) entry which is preliminary data.</text>
</comment>